<comment type="subcellular location">
    <subcellularLocation>
        <location evidence="2">Membrane</location>
    </subcellularLocation>
</comment>
<evidence type="ECO:0000256" key="11">
    <source>
        <dbReference type="SAM" id="MobiDB-lite"/>
    </source>
</evidence>
<dbReference type="SUPFAM" id="SSF55874">
    <property type="entry name" value="ATPase domain of HSP90 chaperone/DNA topoisomerase II/histidine kinase"/>
    <property type="match status" value="1"/>
</dbReference>
<comment type="catalytic activity">
    <reaction evidence="1">
        <text>ATP + protein L-histidine = ADP + protein N-phospho-L-histidine.</text>
        <dbReference type="EC" id="2.7.13.3"/>
    </reaction>
</comment>
<evidence type="ECO:0000256" key="12">
    <source>
        <dbReference type="SAM" id="Phobius"/>
    </source>
</evidence>
<accession>C6E1U9</accession>
<dbReference type="InterPro" id="IPR004358">
    <property type="entry name" value="Sig_transdc_His_kin-like_C"/>
</dbReference>
<evidence type="ECO:0000256" key="7">
    <source>
        <dbReference type="ARBA" id="ARBA00022777"/>
    </source>
</evidence>
<reference evidence="15" key="1">
    <citation type="submission" date="2009-07" db="EMBL/GenBank/DDBJ databases">
        <title>Complete sequence of Geobacter sp. M21.</title>
        <authorList>
            <consortium name="US DOE Joint Genome Institute"/>
            <person name="Lucas S."/>
            <person name="Copeland A."/>
            <person name="Lapidus A."/>
            <person name="Glavina del Rio T."/>
            <person name="Dalin E."/>
            <person name="Tice H."/>
            <person name="Bruce D."/>
            <person name="Goodwin L."/>
            <person name="Pitluck S."/>
            <person name="Saunders E."/>
            <person name="Brettin T."/>
            <person name="Detter J.C."/>
            <person name="Han C."/>
            <person name="Larimer F."/>
            <person name="Land M."/>
            <person name="Hauser L."/>
            <person name="Kyrpides N."/>
            <person name="Ovchinnikova G."/>
            <person name="Lovley D."/>
        </authorList>
    </citation>
    <scope>NUCLEOTIDE SEQUENCE [LARGE SCALE GENOMIC DNA]</scope>
    <source>
        <strain evidence="15">M21</strain>
    </source>
</reference>
<gene>
    <name evidence="15" type="ordered locus">GM21_0952</name>
</gene>
<proteinExistence type="predicted"/>
<feature type="region of interest" description="Disordered" evidence="11">
    <location>
        <begin position="87"/>
        <end position="107"/>
    </location>
</feature>
<dbReference type="Gene3D" id="3.30.565.10">
    <property type="entry name" value="Histidine kinase-like ATPase, C-terminal domain"/>
    <property type="match status" value="1"/>
</dbReference>
<protein>
    <recommendedName>
        <fullName evidence="3">histidine kinase</fullName>
        <ecNumber evidence="3">2.7.13.3</ecNumber>
    </recommendedName>
</protein>
<dbReference type="SMART" id="SM00304">
    <property type="entry name" value="HAMP"/>
    <property type="match status" value="1"/>
</dbReference>
<dbReference type="InterPro" id="IPR003660">
    <property type="entry name" value="HAMP_dom"/>
</dbReference>
<name>C6E1U9_GEOSM</name>
<keyword evidence="10 12" id="KW-0472">Membrane</keyword>
<dbReference type="EMBL" id="CP001661">
    <property type="protein sequence ID" value="ACT17018.1"/>
    <property type="molecule type" value="Genomic_DNA"/>
</dbReference>
<dbReference type="PANTHER" id="PTHR45436">
    <property type="entry name" value="SENSOR HISTIDINE KINASE YKOH"/>
    <property type="match status" value="1"/>
</dbReference>
<evidence type="ECO:0000259" key="14">
    <source>
        <dbReference type="PROSITE" id="PS50885"/>
    </source>
</evidence>
<evidence type="ECO:0000256" key="10">
    <source>
        <dbReference type="ARBA" id="ARBA00023136"/>
    </source>
</evidence>
<dbReference type="InterPro" id="IPR003594">
    <property type="entry name" value="HATPase_dom"/>
</dbReference>
<dbReference type="eggNOG" id="COG5002">
    <property type="taxonomic scope" value="Bacteria"/>
</dbReference>
<dbReference type="EC" id="2.7.13.3" evidence="3"/>
<dbReference type="PROSITE" id="PS50885">
    <property type="entry name" value="HAMP"/>
    <property type="match status" value="1"/>
</dbReference>
<keyword evidence="6 12" id="KW-0812">Transmembrane</keyword>
<dbReference type="FunFam" id="3.30.565.10:FF:000006">
    <property type="entry name" value="Sensor histidine kinase WalK"/>
    <property type="match status" value="1"/>
</dbReference>
<evidence type="ECO:0000259" key="13">
    <source>
        <dbReference type="PROSITE" id="PS50109"/>
    </source>
</evidence>
<evidence type="ECO:0000256" key="8">
    <source>
        <dbReference type="ARBA" id="ARBA00022989"/>
    </source>
</evidence>
<dbReference type="SUPFAM" id="SSF47384">
    <property type="entry name" value="Homodimeric domain of signal transducing histidine kinase"/>
    <property type="match status" value="1"/>
</dbReference>
<dbReference type="AlphaFoldDB" id="C6E1U9"/>
<dbReference type="InterPro" id="IPR036097">
    <property type="entry name" value="HisK_dim/P_sf"/>
</dbReference>
<dbReference type="InterPro" id="IPR003661">
    <property type="entry name" value="HisK_dim/P_dom"/>
</dbReference>
<dbReference type="CDD" id="cd06225">
    <property type="entry name" value="HAMP"/>
    <property type="match status" value="1"/>
</dbReference>
<dbReference type="KEGG" id="gem:GM21_0952"/>
<feature type="domain" description="Histidine kinase" evidence="13">
    <location>
        <begin position="263"/>
        <end position="479"/>
    </location>
</feature>
<dbReference type="STRING" id="443144.GM21_0952"/>
<dbReference type="PANTHER" id="PTHR45436:SF5">
    <property type="entry name" value="SENSOR HISTIDINE KINASE TRCS"/>
    <property type="match status" value="1"/>
</dbReference>
<dbReference type="PROSITE" id="PS50109">
    <property type="entry name" value="HIS_KIN"/>
    <property type="match status" value="1"/>
</dbReference>
<feature type="transmembrane region" description="Helical" evidence="12">
    <location>
        <begin position="7"/>
        <end position="32"/>
    </location>
</feature>
<dbReference type="InterPro" id="IPR050428">
    <property type="entry name" value="TCS_sensor_his_kinase"/>
</dbReference>
<dbReference type="Gene3D" id="1.10.287.130">
    <property type="match status" value="1"/>
</dbReference>
<dbReference type="Pfam" id="PF00672">
    <property type="entry name" value="HAMP"/>
    <property type="match status" value="1"/>
</dbReference>
<evidence type="ECO:0000313" key="15">
    <source>
        <dbReference type="EMBL" id="ACT17018.1"/>
    </source>
</evidence>
<dbReference type="InterPro" id="IPR005467">
    <property type="entry name" value="His_kinase_dom"/>
</dbReference>
<dbReference type="PRINTS" id="PR00344">
    <property type="entry name" value="BCTRLSENSOR"/>
</dbReference>
<evidence type="ECO:0000256" key="4">
    <source>
        <dbReference type="ARBA" id="ARBA00022553"/>
    </source>
</evidence>
<dbReference type="SMART" id="SM00388">
    <property type="entry name" value="HisKA"/>
    <property type="match status" value="1"/>
</dbReference>
<dbReference type="OrthoDB" id="9812241at2"/>
<dbReference type="Pfam" id="PF00512">
    <property type="entry name" value="HisKA"/>
    <property type="match status" value="1"/>
</dbReference>
<keyword evidence="4" id="KW-0597">Phosphoprotein</keyword>
<feature type="domain" description="HAMP" evidence="14">
    <location>
        <begin position="203"/>
        <end position="255"/>
    </location>
</feature>
<keyword evidence="7 15" id="KW-0418">Kinase</keyword>
<dbReference type="CDD" id="cd00082">
    <property type="entry name" value="HisKA"/>
    <property type="match status" value="1"/>
</dbReference>
<evidence type="ECO:0000256" key="6">
    <source>
        <dbReference type="ARBA" id="ARBA00022692"/>
    </source>
</evidence>
<dbReference type="GO" id="GO:0000155">
    <property type="term" value="F:phosphorelay sensor kinase activity"/>
    <property type="evidence" value="ECO:0007669"/>
    <property type="project" value="InterPro"/>
</dbReference>
<sequence length="482" mass="53664">MKIMIKYRLLIAMLAATGAVVISMFLIMQWSIGRGFLAYVNTMEKDRLERLAQVMERAYRTNGSWDFIKGDEATLFKLVAASRETNDLDRSDRGERRMRPPPPFPNRSGHSFPARFQYRFEGRVLLLDAQKVKLVGMPSAQEAAQLHEITSSDRIVGYVGLRPRQRLTDTYQLLFVKQQKLTMGLVAVIMFLVSAAISLPLAHRLVLPIKRLAASMHRLASGEYGTRVAVGPEDELGQLARDFNTLALTLENNERARRRWVADVSHELRTPLAILRGEIEAIQDGVRQAGPESMRSLHGEVMHLSRLVDDLYQLSLYDIGALTYRKESVDLKEVLEDALTSVGQELIQKGINLSIELPRDDGCSVFADPDRLSQLFSNLLDNSLKYTDAGGKLAVRLQRGPNTAQVEFADSAPGVAPDQLQRLFDRLYRVESSRNRAKGGAGLGLAICKNIVEAHEGTIAALPSPHGGVLIRVELPLIGSRT</sequence>
<keyword evidence="5" id="KW-0808">Transferase</keyword>
<evidence type="ECO:0000256" key="2">
    <source>
        <dbReference type="ARBA" id="ARBA00004370"/>
    </source>
</evidence>
<organism evidence="15">
    <name type="scientific">Geobacter sp. (strain M21)</name>
    <dbReference type="NCBI Taxonomy" id="443144"/>
    <lineage>
        <taxon>Bacteria</taxon>
        <taxon>Pseudomonadati</taxon>
        <taxon>Thermodesulfobacteriota</taxon>
        <taxon>Desulfuromonadia</taxon>
        <taxon>Geobacterales</taxon>
        <taxon>Geobacteraceae</taxon>
        <taxon>Geobacter</taxon>
    </lineage>
</organism>
<dbReference type="InterPro" id="IPR036890">
    <property type="entry name" value="HATPase_C_sf"/>
</dbReference>
<feature type="compositionally biased region" description="Basic and acidic residues" evidence="11">
    <location>
        <begin position="87"/>
        <end position="98"/>
    </location>
</feature>
<evidence type="ECO:0000256" key="3">
    <source>
        <dbReference type="ARBA" id="ARBA00012438"/>
    </source>
</evidence>
<feature type="transmembrane region" description="Helical" evidence="12">
    <location>
        <begin position="181"/>
        <end position="202"/>
    </location>
</feature>
<evidence type="ECO:0000256" key="9">
    <source>
        <dbReference type="ARBA" id="ARBA00023012"/>
    </source>
</evidence>
<dbReference type="Gene3D" id="6.10.340.10">
    <property type="match status" value="1"/>
</dbReference>
<dbReference type="HOGENOM" id="CLU_000445_89_6_7"/>
<dbReference type="GO" id="GO:0005886">
    <property type="term" value="C:plasma membrane"/>
    <property type="evidence" value="ECO:0007669"/>
    <property type="project" value="TreeGrafter"/>
</dbReference>
<keyword evidence="8 12" id="KW-1133">Transmembrane helix</keyword>
<evidence type="ECO:0000256" key="1">
    <source>
        <dbReference type="ARBA" id="ARBA00000085"/>
    </source>
</evidence>
<keyword evidence="9" id="KW-0902">Two-component regulatory system</keyword>
<dbReference type="SUPFAM" id="SSF158472">
    <property type="entry name" value="HAMP domain-like"/>
    <property type="match status" value="1"/>
</dbReference>
<dbReference type="Pfam" id="PF02518">
    <property type="entry name" value="HATPase_c"/>
    <property type="match status" value="1"/>
</dbReference>
<evidence type="ECO:0000256" key="5">
    <source>
        <dbReference type="ARBA" id="ARBA00022679"/>
    </source>
</evidence>
<dbReference type="SMART" id="SM00387">
    <property type="entry name" value="HATPase_c"/>
    <property type="match status" value="1"/>
</dbReference>